<accession>A0ABS7AFE0</accession>
<proteinExistence type="predicted"/>
<feature type="signal peptide" evidence="2">
    <location>
        <begin position="1"/>
        <end position="25"/>
    </location>
</feature>
<dbReference type="EMBL" id="JAHYBZ010000007">
    <property type="protein sequence ID" value="MBW6400010.1"/>
    <property type="molecule type" value="Genomic_DNA"/>
</dbReference>
<evidence type="ECO:0000313" key="5">
    <source>
        <dbReference type="Proteomes" id="UP001196565"/>
    </source>
</evidence>
<feature type="region of interest" description="Disordered" evidence="1">
    <location>
        <begin position="30"/>
        <end position="61"/>
    </location>
</feature>
<protein>
    <recommendedName>
        <fullName evidence="3">WYL domain-containing protein</fullName>
    </recommendedName>
</protein>
<gene>
    <name evidence="4" type="ORF">KPL78_19270</name>
</gene>
<evidence type="ECO:0000313" key="4">
    <source>
        <dbReference type="EMBL" id="MBW6400010.1"/>
    </source>
</evidence>
<name>A0ABS7AFE0_9PROT</name>
<feature type="compositionally biased region" description="Pro residues" evidence="1">
    <location>
        <begin position="45"/>
        <end position="55"/>
    </location>
</feature>
<dbReference type="PROSITE" id="PS51257">
    <property type="entry name" value="PROKAR_LIPOPROTEIN"/>
    <property type="match status" value="1"/>
</dbReference>
<sequence length="274" mass="29956">MAALRSVMAALVVLALAGCDGGGRAAVSDIPSPYDAPKPLQSKPLTPPRAPPMPRHPAAGTDVAIRYRRRGEPEPIEDFITIRHVDAKRDADGTILLKSIRAWSDAEDRERTFAVSSLVMINHAGEEITGRAGIQYWLRCMTGIATEADHEAAGIEASDTEAADESELLVAKLRRPVWIRYRDGEGALTERRITITALGGGRDDDGPYVTAVYAYCHLRKAARSFLVDRMEAIADIPADLHEVDADAVERWLLDHVAPPNRRGRGTRRNDSPHG</sequence>
<evidence type="ECO:0000259" key="3">
    <source>
        <dbReference type="Pfam" id="PF13280"/>
    </source>
</evidence>
<dbReference type="InterPro" id="IPR026881">
    <property type="entry name" value="WYL_dom"/>
</dbReference>
<feature type="domain" description="WYL" evidence="3">
    <location>
        <begin position="174"/>
        <end position="233"/>
    </location>
</feature>
<organism evidence="4 5">
    <name type="scientific">Roseomonas alba</name>
    <dbReference type="NCBI Taxonomy" id="2846776"/>
    <lineage>
        <taxon>Bacteria</taxon>
        <taxon>Pseudomonadati</taxon>
        <taxon>Pseudomonadota</taxon>
        <taxon>Alphaproteobacteria</taxon>
        <taxon>Acetobacterales</taxon>
        <taxon>Roseomonadaceae</taxon>
        <taxon>Roseomonas</taxon>
    </lineage>
</organism>
<dbReference type="Proteomes" id="UP001196565">
    <property type="component" value="Unassembled WGS sequence"/>
</dbReference>
<evidence type="ECO:0000256" key="2">
    <source>
        <dbReference type="SAM" id="SignalP"/>
    </source>
</evidence>
<keyword evidence="5" id="KW-1185">Reference proteome</keyword>
<dbReference type="Pfam" id="PF13280">
    <property type="entry name" value="WYL"/>
    <property type="match status" value="1"/>
</dbReference>
<comment type="caution">
    <text evidence="4">The sequence shown here is derived from an EMBL/GenBank/DDBJ whole genome shotgun (WGS) entry which is preliminary data.</text>
</comment>
<evidence type="ECO:0000256" key="1">
    <source>
        <dbReference type="SAM" id="MobiDB-lite"/>
    </source>
</evidence>
<keyword evidence="2" id="KW-0732">Signal</keyword>
<dbReference type="RefSeq" id="WP_219764626.1">
    <property type="nucleotide sequence ID" value="NZ_JAHYBZ010000007.1"/>
</dbReference>
<feature type="chain" id="PRO_5047369776" description="WYL domain-containing protein" evidence="2">
    <location>
        <begin position="26"/>
        <end position="274"/>
    </location>
</feature>
<reference evidence="4 5" key="1">
    <citation type="submission" date="2021-07" db="EMBL/GenBank/DDBJ databases">
        <authorList>
            <person name="So Y."/>
        </authorList>
    </citation>
    <scope>NUCLEOTIDE SEQUENCE [LARGE SCALE GENOMIC DNA]</scope>
    <source>
        <strain evidence="4 5">HJA6</strain>
    </source>
</reference>